<protein>
    <submittedName>
        <fullName evidence="2">Sugar kinase of the NBD/HSP70 family, may contain an N-terminal HTH domain</fullName>
    </submittedName>
</protein>
<gene>
    <name evidence="2" type="ORF">SAMN06309945_0843</name>
</gene>
<dbReference type="STRING" id="123320.SAMN06309945_0843"/>
<accession>A0A1T5IU96</accession>
<keyword evidence="3" id="KW-1185">Reference proteome</keyword>
<dbReference type="EMBL" id="FUZP01000001">
    <property type="protein sequence ID" value="SKC42558.1"/>
    <property type="molecule type" value="Genomic_DNA"/>
</dbReference>
<comment type="similarity">
    <text evidence="1">Belongs to the ROK (NagC/XylR) family.</text>
</comment>
<organism evidence="2 3">
    <name type="scientific">Okibacterium fritillariae</name>
    <dbReference type="NCBI Taxonomy" id="123320"/>
    <lineage>
        <taxon>Bacteria</taxon>
        <taxon>Bacillati</taxon>
        <taxon>Actinomycetota</taxon>
        <taxon>Actinomycetes</taxon>
        <taxon>Micrococcales</taxon>
        <taxon>Microbacteriaceae</taxon>
        <taxon>Okibacterium</taxon>
    </lineage>
</organism>
<dbReference type="Pfam" id="PF00480">
    <property type="entry name" value="ROK"/>
    <property type="match status" value="1"/>
</dbReference>
<dbReference type="GO" id="GO:0016301">
    <property type="term" value="F:kinase activity"/>
    <property type="evidence" value="ECO:0007669"/>
    <property type="project" value="UniProtKB-KW"/>
</dbReference>
<evidence type="ECO:0000256" key="1">
    <source>
        <dbReference type="ARBA" id="ARBA00006479"/>
    </source>
</evidence>
<dbReference type="SUPFAM" id="SSF53067">
    <property type="entry name" value="Actin-like ATPase domain"/>
    <property type="match status" value="1"/>
</dbReference>
<dbReference type="InterPro" id="IPR000600">
    <property type="entry name" value="ROK"/>
</dbReference>
<proteinExistence type="inferred from homology"/>
<dbReference type="Proteomes" id="UP000190857">
    <property type="component" value="Unassembled WGS sequence"/>
</dbReference>
<dbReference type="PANTHER" id="PTHR18964:SF149">
    <property type="entry name" value="BIFUNCTIONAL UDP-N-ACETYLGLUCOSAMINE 2-EPIMERASE_N-ACETYLMANNOSAMINE KINASE"/>
    <property type="match status" value="1"/>
</dbReference>
<sequence>MRIGLDIGGTKTDAVVIDEAGTVIERRRFATGRGPEQVVATAVRGVTELAALAGMAPHEVASIGVGIPGQVDRLAGRVQHAVNLDVEELELGRELSAIVSAPVSVENDVKAAALGAFHLLSGDSVPRGIATRDDDSAQSMAYLNLGTGLAAGIVIGGRLWRGSRGTAGEIGHIVVDPAGVLCKCGQRGCLETVASGSAIARQWPTSHPIPPLDLFDCADQGSADARRVRHSVAQGVANAVRVLVLTVDVEDVVVGGGLTALGDRLRDDVVEVFAGWGERSPFLASLELASRMRFIPDAFPAAAVGAALVGMPDASIPDASIPDESVATVA</sequence>
<dbReference type="InterPro" id="IPR043129">
    <property type="entry name" value="ATPase_NBD"/>
</dbReference>
<dbReference type="AlphaFoldDB" id="A0A1T5IU96"/>
<evidence type="ECO:0000313" key="2">
    <source>
        <dbReference type="EMBL" id="SKC42558.1"/>
    </source>
</evidence>
<keyword evidence="2" id="KW-0808">Transferase</keyword>
<dbReference type="OrthoDB" id="8772678at2"/>
<name>A0A1T5IU96_9MICO</name>
<keyword evidence="2" id="KW-0418">Kinase</keyword>
<reference evidence="2 3" key="1">
    <citation type="submission" date="2017-02" db="EMBL/GenBank/DDBJ databases">
        <authorList>
            <person name="Peterson S.W."/>
        </authorList>
    </citation>
    <scope>NUCLEOTIDE SEQUENCE [LARGE SCALE GENOMIC DNA]</scope>
    <source>
        <strain evidence="2 3">VKM Ac-2059</strain>
    </source>
</reference>
<evidence type="ECO:0000313" key="3">
    <source>
        <dbReference type="Proteomes" id="UP000190857"/>
    </source>
</evidence>
<dbReference type="Gene3D" id="3.30.420.40">
    <property type="match status" value="2"/>
</dbReference>
<dbReference type="PANTHER" id="PTHR18964">
    <property type="entry name" value="ROK (REPRESSOR, ORF, KINASE) FAMILY"/>
    <property type="match status" value="1"/>
</dbReference>
<dbReference type="RefSeq" id="WP_079727004.1">
    <property type="nucleotide sequence ID" value="NZ_FUZP01000001.1"/>
</dbReference>